<evidence type="ECO:0000313" key="3">
    <source>
        <dbReference type="Proteomes" id="UP000466442"/>
    </source>
</evidence>
<accession>A0A8S9X620</accession>
<dbReference type="Proteomes" id="UP000466442">
    <property type="component" value="Linkage Group LG9"/>
</dbReference>
<evidence type="ECO:0000256" key="1">
    <source>
        <dbReference type="SAM" id="MobiDB-lite"/>
    </source>
</evidence>
<proteinExistence type="predicted"/>
<comment type="caution">
    <text evidence="2">The sequence shown here is derived from an EMBL/GenBank/DDBJ whole genome shotgun (WGS) entry which is preliminary data.</text>
</comment>
<protein>
    <submittedName>
        <fullName evidence="2">Uncharacterized protein</fullName>
    </submittedName>
</protein>
<keyword evidence="3" id="KW-1185">Reference proteome</keyword>
<reference evidence="2" key="1">
    <citation type="journal article" date="2021" name="Mol. Ecol. Resour.">
        <title>Apolygus lucorum genome provides insights into omnivorousness and mesophyll feeding.</title>
        <authorList>
            <person name="Liu Y."/>
            <person name="Liu H."/>
            <person name="Wang H."/>
            <person name="Huang T."/>
            <person name="Liu B."/>
            <person name="Yang B."/>
            <person name="Yin L."/>
            <person name="Li B."/>
            <person name="Zhang Y."/>
            <person name="Zhang S."/>
            <person name="Jiang F."/>
            <person name="Zhang X."/>
            <person name="Ren Y."/>
            <person name="Wang B."/>
            <person name="Wang S."/>
            <person name="Lu Y."/>
            <person name="Wu K."/>
            <person name="Fan W."/>
            <person name="Wang G."/>
        </authorList>
    </citation>
    <scope>NUCLEOTIDE SEQUENCE</scope>
    <source>
        <strain evidence="2">12Hb</strain>
    </source>
</reference>
<dbReference type="AlphaFoldDB" id="A0A8S9X620"/>
<feature type="compositionally biased region" description="Gly residues" evidence="1">
    <location>
        <begin position="1"/>
        <end position="12"/>
    </location>
</feature>
<organism evidence="2 3">
    <name type="scientific">Apolygus lucorum</name>
    <name type="common">Small green plant bug</name>
    <name type="synonym">Lygocoris lucorum</name>
    <dbReference type="NCBI Taxonomy" id="248454"/>
    <lineage>
        <taxon>Eukaryota</taxon>
        <taxon>Metazoa</taxon>
        <taxon>Ecdysozoa</taxon>
        <taxon>Arthropoda</taxon>
        <taxon>Hexapoda</taxon>
        <taxon>Insecta</taxon>
        <taxon>Pterygota</taxon>
        <taxon>Neoptera</taxon>
        <taxon>Paraneoptera</taxon>
        <taxon>Hemiptera</taxon>
        <taxon>Heteroptera</taxon>
        <taxon>Panheteroptera</taxon>
        <taxon>Cimicomorpha</taxon>
        <taxon>Miridae</taxon>
        <taxon>Mirini</taxon>
        <taxon>Apolygus</taxon>
    </lineage>
</organism>
<dbReference type="EMBL" id="WIXP02000009">
    <property type="protein sequence ID" value="KAF6204540.1"/>
    <property type="molecule type" value="Genomic_DNA"/>
</dbReference>
<feature type="region of interest" description="Disordered" evidence="1">
    <location>
        <begin position="1"/>
        <end position="27"/>
    </location>
</feature>
<gene>
    <name evidence="2" type="ORF">GE061_018700</name>
</gene>
<evidence type="ECO:0000313" key="2">
    <source>
        <dbReference type="EMBL" id="KAF6204540.1"/>
    </source>
</evidence>
<name>A0A8S9X620_APOLU</name>
<sequence>MNNGGDGEGGSGNKVEDSDDHEILIQEPKTTKRKIDDCMVHEMTDYYTYENPYTPLAGKFKFTICDNSSTVIYLKKILTLFLEEEEIRGREDGDEESDYSNLYTAFVDNRIHYAMCMETQHHHEHDVYPIPIGSKLKWSFYIKL</sequence>